<dbReference type="AlphaFoldDB" id="A0A3A0VRQ3"/>
<comment type="caution">
    <text evidence="1">The sequence shown here is derived from an EMBL/GenBank/DDBJ whole genome shotgun (WGS) entry which is preliminary data.</text>
</comment>
<evidence type="ECO:0000313" key="2">
    <source>
        <dbReference type="Proteomes" id="UP000265541"/>
    </source>
</evidence>
<accession>A0A3A0VRQ3</accession>
<dbReference type="OrthoDB" id="2066714at2"/>
<protein>
    <submittedName>
        <fullName evidence="1">Uncharacterized protein</fullName>
    </submittedName>
</protein>
<gene>
    <name evidence="1" type="ORF">BUZ14_04250</name>
</gene>
<sequence>MKEEQIKEKILEYIDKNREIPIYKLEELFEDIDFEYKGNQMLTSRENEYKVFWRKWNAEACKIICDLALEDKVKFVISRQSVMLYLLDGKCVDLPLAVTDELETHSWVPITLRLG</sequence>
<reference evidence="1 2" key="1">
    <citation type="journal article" date="2016" name="Front. Microbiol.">
        <title>Comprehensive Phylogenetic Analysis of Bovine Non-aureus Staphylococci Species Based on Whole-Genome Sequencing.</title>
        <authorList>
            <person name="Naushad S."/>
            <person name="Barkema H.W."/>
            <person name="Luby C."/>
            <person name="Condas L.A."/>
            <person name="Nobrega D.B."/>
            <person name="Carson D.A."/>
            <person name="De Buck J."/>
        </authorList>
    </citation>
    <scope>NUCLEOTIDE SEQUENCE [LARGE SCALE GENOMIC DNA]</scope>
    <source>
        <strain evidence="1 2">SNUC 4781</strain>
    </source>
</reference>
<name>A0A3A0VRQ3_STAGA</name>
<evidence type="ECO:0000313" key="1">
    <source>
        <dbReference type="EMBL" id="RIP35870.1"/>
    </source>
</evidence>
<proteinExistence type="predicted"/>
<dbReference type="EMBL" id="QYJN01000002">
    <property type="protein sequence ID" value="RIP35870.1"/>
    <property type="molecule type" value="Genomic_DNA"/>
</dbReference>
<dbReference type="RefSeq" id="WP_119484646.1">
    <property type="nucleotide sequence ID" value="NZ_QYJN01000002.1"/>
</dbReference>
<dbReference type="Proteomes" id="UP000265541">
    <property type="component" value="Unassembled WGS sequence"/>
</dbReference>
<organism evidence="1 2">
    <name type="scientific">Staphylococcus gallinarum</name>
    <dbReference type="NCBI Taxonomy" id="1293"/>
    <lineage>
        <taxon>Bacteria</taxon>
        <taxon>Bacillati</taxon>
        <taxon>Bacillota</taxon>
        <taxon>Bacilli</taxon>
        <taxon>Bacillales</taxon>
        <taxon>Staphylococcaceae</taxon>
        <taxon>Staphylococcus</taxon>
    </lineage>
</organism>